<dbReference type="AlphaFoldDB" id="F2KN44"/>
<dbReference type="EMBL" id="CP002588">
    <property type="protein sequence ID" value="AEA46145.1"/>
    <property type="molecule type" value="Genomic_DNA"/>
</dbReference>
<keyword evidence="2" id="KW-1003">Cell membrane</keyword>
<evidence type="ECO:0000256" key="4">
    <source>
        <dbReference type="ARBA" id="ARBA00022989"/>
    </source>
</evidence>
<sequence>MKLLRKNEADVYVKTFGIYAPPALVRYFRKRYRANRERYHDLEKCLRSSRFPVTVPKYLAVATFYPLLLAPFYFAMGYAIGVPISLYFGFEGLNWIIAALLTAVLTIATRYLILVYPKLYASHRRKQIEVVFPHVVNMMLGMSRGGISVLEMCRVIAEEVSVTGEVGKEFAVIVNGVEMFHKDLISAMKYVASTTPSQRFADFLDDFVSVIEGSGRLSEFLDFKSKHLMDEREKYQDLFLNSLGILAEVYVAALVVAPLFMLIIFVVMGMLGSTTMHLMQLLIYLYMPIGGLAFIWLLSSMMREQEIKWTGERIRRSRLIPRVTKNGRKPGFTYPSPLKRYYLRVSRAIKMLIGDLGIFIYRPEYSFYFTLPIFGLMLPFIYTWEPETIFVTFLLVTVTPYAILVEIRNRRVRKIEEHIPDFLKQLASLNESGLNIVSAIRILSTSNLGVLTSEIIKIRKDLEWGMLLSDALKRFERRIGSMTVTKVTSILLRAMEAAGTIKDALFTAATDAQLYLELKKRVRNEMFVYIVVIYMTFGVFLFTIFVLSNNFMQIFSKMSVPANAYAQFRIPDIEALSKLFYHTSLINGTVSGLIAGLMGEGELRAGLKHALVLVLVTFIVFNYFVGV</sequence>
<feature type="domain" description="Type II secretion system protein GspF" evidence="7">
    <location>
        <begin position="137"/>
        <end position="264"/>
    </location>
</feature>
<dbReference type="GO" id="GO:0005886">
    <property type="term" value="C:plasma membrane"/>
    <property type="evidence" value="ECO:0007669"/>
    <property type="project" value="UniProtKB-SubCell"/>
</dbReference>
<evidence type="ECO:0000256" key="2">
    <source>
        <dbReference type="ARBA" id="ARBA00022475"/>
    </source>
</evidence>
<accession>F2KN44</accession>
<feature type="transmembrane region" description="Helical" evidence="6">
    <location>
        <begin position="526"/>
        <end position="548"/>
    </location>
</feature>
<gene>
    <name evidence="8" type="ordered locus">Arcve_0104</name>
</gene>
<dbReference type="PANTHER" id="PTHR35402:SF1">
    <property type="entry name" value="TYPE II SECRETION SYSTEM PROTEIN GSPF DOMAIN-CONTAINING PROTEIN"/>
    <property type="match status" value="1"/>
</dbReference>
<comment type="subcellular location">
    <subcellularLocation>
        <location evidence="1">Cell membrane</location>
        <topology evidence="1">Multi-pass membrane protein</topology>
    </subcellularLocation>
</comment>
<feature type="transmembrane region" description="Helical" evidence="6">
    <location>
        <begin position="238"/>
        <end position="271"/>
    </location>
</feature>
<keyword evidence="9" id="KW-1185">Reference proteome</keyword>
<feature type="domain" description="Type II secretion system protein GspF" evidence="7">
    <location>
        <begin position="422"/>
        <end position="547"/>
    </location>
</feature>
<evidence type="ECO:0000256" key="5">
    <source>
        <dbReference type="ARBA" id="ARBA00023136"/>
    </source>
</evidence>
<dbReference type="PANTHER" id="PTHR35402">
    <property type="entry name" value="INTEGRAL MEMBRANE PROTEIN-RELATED"/>
    <property type="match status" value="1"/>
</dbReference>
<dbReference type="InterPro" id="IPR018076">
    <property type="entry name" value="T2SS_GspF_dom"/>
</dbReference>
<dbReference type="RefSeq" id="WP_013682821.1">
    <property type="nucleotide sequence ID" value="NC_015320.1"/>
</dbReference>
<feature type="transmembrane region" description="Helical" evidence="6">
    <location>
        <begin position="610"/>
        <end position="626"/>
    </location>
</feature>
<feature type="transmembrane region" description="Helical" evidence="6">
    <location>
        <begin position="388"/>
        <end position="405"/>
    </location>
</feature>
<reference evidence="8 9" key="1">
    <citation type="submission" date="2011-03" db="EMBL/GenBank/DDBJ databases">
        <title>The complete genome of Archaeoglobus veneficus SNP6.</title>
        <authorList>
            <consortium name="US DOE Joint Genome Institute (JGI-PGF)"/>
            <person name="Lucas S."/>
            <person name="Copeland A."/>
            <person name="Lapidus A."/>
            <person name="Bruce D."/>
            <person name="Goodwin L."/>
            <person name="Pitluck S."/>
            <person name="Kyrpides N."/>
            <person name="Mavromatis K."/>
            <person name="Pagani I."/>
            <person name="Ivanova N."/>
            <person name="Mikhailova N."/>
            <person name="Lu M."/>
            <person name="Detter J.C."/>
            <person name="Tapia R."/>
            <person name="Han C."/>
            <person name="Land M."/>
            <person name="Hauser L."/>
            <person name="Markowitz V."/>
            <person name="Cheng J.-F."/>
            <person name="Hugenholtz P."/>
            <person name="Woyke T."/>
            <person name="Wu D."/>
            <person name="Spring S."/>
            <person name="Brambilla E."/>
            <person name="Klenk H.-P."/>
            <person name="Eisen J.A."/>
        </authorList>
    </citation>
    <scope>NUCLEOTIDE SEQUENCE [LARGE SCALE GENOMIC DNA]</scope>
    <source>
        <strain>SNP6</strain>
    </source>
</reference>
<dbReference type="Pfam" id="PF00482">
    <property type="entry name" value="T2SSF"/>
    <property type="match status" value="2"/>
</dbReference>
<evidence type="ECO:0000256" key="3">
    <source>
        <dbReference type="ARBA" id="ARBA00022692"/>
    </source>
</evidence>
<evidence type="ECO:0000313" key="9">
    <source>
        <dbReference type="Proteomes" id="UP000008136"/>
    </source>
</evidence>
<protein>
    <submittedName>
        <fullName evidence="8">Type II secretion system F domain protein</fullName>
    </submittedName>
</protein>
<dbReference type="Gene3D" id="1.20.81.30">
    <property type="entry name" value="Type II secretion system (T2SS), domain F"/>
    <property type="match status" value="1"/>
</dbReference>
<feature type="transmembrane region" description="Helical" evidence="6">
    <location>
        <begin position="92"/>
        <end position="116"/>
    </location>
</feature>
<organism evidence="8 9">
    <name type="scientific">Archaeoglobus veneficus (strain DSM 11195 / SNP6)</name>
    <dbReference type="NCBI Taxonomy" id="693661"/>
    <lineage>
        <taxon>Archaea</taxon>
        <taxon>Methanobacteriati</taxon>
        <taxon>Methanobacteriota</taxon>
        <taxon>Archaeoglobi</taxon>
        <taxon>Archaeoglobales</taxon>
        <taxon>Archaeoglobaceae</taxon>
        <taxon>Archaeoglobus</taxon>
    </lineage>
</organism>
<proteinExistence type="predicted"/>
<dbReference type="OrthoDB" id="12374at2157"/>
<keyword evidence="5 6" id="KW-0472">Membrane</keyword>
<dbReference type="InterPro" id="IPR056569">
    <property type="entry name" value="ArlJ-like"/>
</dbReference>
<dbReference type="HOGENOM" id="CLU_017646_1_1_2"/>
<dbReference type="eggNOG" id="arCOG01808">
    <property type="taxonomic scope" value="Archaea"/>
</dbReference>
<keyword evidence="4 6" id="KW-1133">Transmembrane helix</keyword>
<evidence type="ECO:0000259" key="7">
    <source>
        <dbReference type="Pfam" id="PF00482"/>
    </source>
</evidence>
<feature type="transmembrane region" description="Helical" evidence="6">
    <location>
        <begin position="365"/>
        <end position="382"/>
    </location>
</feature>
<dbReference type="GeneID" id="10393196"/>
<dbReference type="InterPro" id="IPR042094">
    <property type="entry name" value="T2SS_GspF_sf"/>
</dbReference>
<dbReference type="STRING" id="693661.Arcve_0104"/>
<keyword evidence="3 6" id="KW-0812">Transmembrane</keyword>
<feature type="transmembrane region" description="Helical" evidence="6">
    <location>
        <begin position="277"/>
        <end position="298"/>
    </location>
</feature>
<evidence type="ECO:0000256" key="1">
    <source>
        <dbReference type="ARBA" id="ARBA00004651"/>
    </source>
</evidence>
<dbReference type="KEGG" id="ave:Arcve_0104"/>
<dbReference type="Proteomes" id="UP000008136">
    <property type="component" value="Chromosome"/>
</dbReference>
<name>F2KN44_ARCVS</name>
<evidence type="ECO:0000256" key="6">
    <source>
        <dbReference type="SAM" id="Phobius"/>
    </source>
</evidence>
<evidence type="ECO:0000313" key="8">
    <source>
        <dbReference type="EMBL" id="AEA46145.1"/>
    </source>
</evidence>
<feature type="transmembrane region" description="Helical" evidence="6">
    <location>
        <begin position="58"/>
        <end position="80"/>
    </location>
</feature>